<dbReference type="Pfam" id="PF14568">
    <property type="entry name" value="SUKH_6"/>
    <property type="match status" value="1"/>
</dbReference>
<evidence type="ECO:0000313" key="1">
    <source>
        <dbReference type="EMBL" id="PYC66770.1"/>
    </source>
</evidence>
<name>A0A2V4NTK8_9ACTN</name>
<gene>
    <name evidence="1" type="ORF">C7C46_30885</name>
</gene>
<proteinExistence type="predicted"/>
<keyword evidence="2" id="KW-1185">Reference proteome</keyword>
<dbReference type="InterPro" id="IPR037883">
    <property type="entry name" value="Knr4/Smi1-like_sf"/>
</dbReference>
<dbReference type="SUPFAM" id="SSF160631">
    <property type="entry name" value="SMI1/KNR4-like"/>
    <property type="match status" value="1"/>
</dbReference>
<accession>A0A2V4NTK8</accession>
<evidence type="ECO:0008006" key="3">
    <source>
        <dbReference type="Google" id="ProtNLM"/>
    </source>
</evidence>
<comment type="caution">
    <text evidence="1">The sequence shown here is derived from an EMBL/GenBank/DDBJ whole genome shotgun (WGS) entry which is preliminary data.</text>
</comment>
<protein>
    <recommendedName>
        <fullName evidence="3">SMI1/KNR4 family protein</fullName>
    </recommendedName>
</protein>
<reference evidence="1 2" key="1">
    <citation type="submission" date="2018-03" db="EMBL/GenBank/DDBJ databases">
        <title>Bioinformatic expansion and discovery of thiopeptide antibiotics.</title>
        <authorList>
            <person name="Schwalen C.J."/>
            <person name="Hudson G.A."/>
            <person name="Mitchell D.A."/>
        </authorList>
    </citation>
    <scope>NUCLEOTIDE SEQUENCE [LARGE SCALE GENOMIC DNA]</scope>
    <source>
        <strain evidence="1 2">ATCC 21389</strain>
    </source>
</reference>
<dbReference type="Proteomes" id="UP000248039">
    <property type="component" value="Unassembled WGS sequence"/>
</dbReference>
<sequence>MISMMQPHEDAGENANWEAAERIWNSAFPSDYRWFMEIYGLGAIENCLAILAPDGVVSSDAPDSGMLEETENARGVFYGDGATGGPIEAAEQIICWGVDSGSDLLCWLSDSGDPDRWPVLVWDRASGNWTVYECGMVEFLCKVFAGEFDECPLSVADIWQCERPRFVHWRLERSRRQDGLDPVTGEPEEWANP</sequence>
<evidence type="ECO:0000313" key="2">
    <source>
        <dbReference type="Proteomes" id="UP000248039"/>
    </source>
</evidence>
<dbReference type="AlphaFoldDB" id="A0A2V4NTK8"/>
<dbReference type="Gene3D" id="3.40.1580.10">
    <property type="entry name" value="SMI1/KNR4-like"/>
    <property type="match status" value="1"/>
</dbReference>
<dbReference type="EMBL" id="PYBW01000164">
    <property type="protein sequence ID" value="PYC66770.1"/>
    <property type="molecule type" value="Genomic_DNA"/>
</dbReference>
<organism evidence="1 2">
    <name type="scientific">Streptomyces tateyamensis</name>
    <dbReference type="NCBI Taxonomy" id="565073"/>
    <lineage>
        <taxon>Bacteria</taxon>
        <taxon>Bacillati</taxon>
        <taxon>Actinomycetota</taxon>
        <taxon>Actinomycetes</taxon>
        <taxon>Kitasatosporales</taxon>
        <taxon>Streptomycetaceae</taxon>
        <taxon>Streptomyces</taxon>
    </lineage>
</organism>